<feature type="transmembrane region" description="Helical" evidence="1">
    <location>
        <begin position="397"/>
        <end position="420"/>
    </location>
</feature>
<evidence type="ECO:0000256" key="1">
    <source>
        <dbReference type="SAM" id="Phobius"/>
    </source>
</evidence>
<feature type="transmembrane region" description="Helical" evidence="1">
    <location>
        <begin position="224"/>
        <end position="247"/>
    </location>
</feature>
<dbReference type="RefSeq" id="WP_146291108.1">
    <property type="nucleotide sequence ID" value="NZ_SELH01000010.1"/>
</dbReference>
<feature type="transmembrane region" description="Helical" evidence="1">
    <location>
        <begin position="302"/>
        <end position="324"/>
    </location>
</feature>
<dbReference type="Proteomes" id="UP000319499">
    <property type="component" value="Unassembled WGS sequence"/>
</dbReference>
<keyword evidence="1" id="KW-0812">Transmembrane</keyword>
<keyword evidence="1" id="KW-1133">Transmembrane helix</keyword>
<dbReference type="AlphaFoldDB" id="A0A563DKQ6"/>
<gene>
    <name evidence="2" type="ORF">ETU09_00240</name>
</gene>
<comment type="caution">
    <text evidence="2">The sequence shown here is derived from an EMBL/GenBank/DDBJ whole genome shotgun (WGS) entry which is preliminary data.</text>
</comment>
<feature type="transmembrane region" description="Helical" evidence="1">
    <location>
        <begin position="368"/>
        <end position="391"/>
    </location>
</feature>
<evidence type="ECO:0000313" key="3">
    <source>
        <dbReference type="Proteomes" id="UP000319499"/>
    </source>
</evidence>
<feature type="transmembrane region" description="Helical" evidence="1">
    <location>
        <begin position="12"/>
        <end position="29"/>
    </location>
</feature>
<proteinExistence type="predicted"/>
<evidence type="ECO:0000313" key="2">
    <source>
        <dbReference type="EMBL" id="TWP30780.1"/>
    </source>
</evidence>
<reference evidence="2 3" key="1">
    <citation type="submission" date="2019-02" db="EMBL/GenBank/DDBJ databases">
        <title>Apibacter muscae sp. nov.: a novel member of the house fly microbiota.</title>
        <authorList>
            <person name="Park R."/>
        </authorList>
    </citation>
    <scope>NUCLEOTIDE SEQUENCE [LARGE SCALE GENOMIC DNA]</scope>
    <source>
        <strain evidence="2 3">AL1</strain>
    </source>
</reference>
<dbReference type="PANTHER" id="PTHR43044:SF1">
    <property type="entry name" value="QUINOL:CYTOCHROME C OXIDOREDUCTASE QUINONE-BINDING SUBUNIT 2"/>
    <property type="match status" value="1"/>
</dbReference>
<name>A0A563DKQ6_9FLAO</name>
<dbReference type="PANTHER" id="PTHR43044">
    <property type="match status" value="1"/>
</dbReference>
<feature type="transmembrane region" description="Helical" evidence="1">
    <location>
        <begin position="82"/>
        <end position="102"/>
    </location>
</feature>
<keyword evidence="1" id="KW-0472">Membrane</keyword>
<feature type="transmembrane region" description="Helical" evidence="1">
    <location>
        <begin position="123"/>
        <end position="144"/>
    </location>
</feature>
<dbReference type="OrthoDB" id="140980at2"/>
<dbReference type="EMBL" id="SELH01000010">
    <property type="protein sequence ID" value="TWP30780.1"/>
    <property type="molecule type" value="Genomic_DNA"/>
</dbReference>
<feature type="transmembrane region" description="Helical" evidence="1">
    <location>
        <begin position="259"/>
        <end position="282"/>
    </location>
</feature>
<organism evidence="2 3">
    <name type="scientific">Apibacter muscae</name>
    <dbReference type="NCBI Taxonomy" id="2509004"/>
    <lineage>
        <taxon>Bacteria</taxon>
        <taxon>Pseudomonadati</taxon>
        <taxon>Bacteroidota</taxon>
        <taxon>Flavobacteriia</taxon>
        <taxon>Flavobacteriales</taxon>
        <taxon>Weeksellaceae</taxon>
        <taxon>Apibacter</taxon>
    </lineage>
</organism>
<protein>
    <submittedName>
        <fullName evidence="2">Quinol:cytochrome C oxidoreductase</fullName>
    </submittedName>
</protein>
<feature type="transmembrane region" description="Helical" evidence="1">
    <location>
        <begin position="186"/>
        <end position="203"/>
    </location>
</feature>
<accession>A0A563DKQ6</accession>
<feature type="transmembrane region" description="Helical" evidence="1">
    <location>
        <begin position="344"/>
        <end position="361"/>
    </location>
</feature>
<sequence>MRYIFSSRLKLTSIVLIIIGLISFGIGYYQNSHVDHDRVVTILEHNEEIAHAQPMNSIYKNDVPLSKEHIEHAEIQIHNRPWAAFMVPLMLFFGIAATSLFFSAVQHAGNAGWSIVVIRVMEGIASFIPVGGIMVVIFIILSSYGCLNGGGLNHLYHWMDPSLTDPNSSHFDLLIKSKQPFLNRPFFVVRTVIYIIGSIFFLYKIKSLTRKLDETKAISDYNRVYNWNVGFIVFFALASACWAWDWLMSIDPHWYSTLYMWYTMISCLVSAVAVMLIISIYLKKKGSLPDFNDNHMHDLTKFLFGFSLLWSYLWFAQFMLYWYANIPEETNYFFGRYKLYSQTYFTMLIPNLVLPFLVLVSSKIKRNYTIVPLMACVVIFGHYMDFFNIIMPGTVGAFWGFGFLEIGAFLFMLGIFIFTVMTSISKLNLQAKGNPYYHESKTFEYPF</sequence>
<keyword evidence="3" id="KW-1185">Reference proteome</keyword>